<dbReference type="EMBL" id="JACBAZ010000001">
    <property type="protein sequence ID" value="NWK54717.1"/>
    <property type="molecule type" value="Genomic_DNA"/>
</dbReference>
<keyword evidence="1" id="KW-0812">Transmembrane</keyword>
<dbReference type="Proteomes" id="UP000557872">
    <property type="component" value="Unassembled WGS sequence"/>
</dbReference>
<dbReference type="RefSeq" id="WP_178931227.1">
    <property type="nucleotide sequence ID" value="NZ_JACBAZ010000001.1"/>
</dbReference>
<keyword evidence="1" id="KW-0472">Membrane</keyword>
<protein>
    <submittedName>
        <fullName evidence="2">Uncharacterized protein</fullName>
    </submittedName>
</protein>
<organism evidence="2 3">
    <name type="scientific">Oceaniferula marina</name>
    <dbReference type="NCBI Taxonomy" id="2748318"/>
    <lineage>
        <taxon>Bacteria</taxon>
        <taxon>Pseudomonadati</taxon>
        <taxon>Verrucomicrobiota</taxon>
        <taxon>Verrucomicrobiia</taxon>
        <taxon>Verrucomicrobiales</taxon>
        <taxon>Verrucomicrobiaceae</taxon>
        <taxon>Oceaniferula</taxon>
    </lineage>
</organism>
<keyword evidence="3" id="KW-1185">Reference proteome</keyword>
<accession>A0A851GHV7</accession>
<comment type="caution">
    <text evidence="2">The sequence shown here is derived from an EMBL/GenBank/DDBJ whole genome shotgun (WGS) entry which is preliminary data.</text>
</comment>
<dbReference type="AlphaFoldDB" id="A0A851GHV7"/>
<name>A0A851GHV7_9BACT</name>
<reference evidence="2 3" key="1">
    <citation type="submission" date="2020-07" db="EMBL/GenBank/DDBJ databases">
        <title>Roseicoccus Jingziensis gen. nov., sp. nov., isolated from coastal seawater.</title>
        <authorList>
            <person name="Feng X."/>
        </authorList>
    </citation>
    <scope>NUCLEOTIDE SEQUENCE [LARGE SCALE GENOMIC DNA]</scope>
    <source>
        <strain evidence="2 3">N1E253</strain>
    </source>
</reference>
<sequence>MSEPEGQDLFAMLGDDVKLINTDSKKPLEVEESILAGSLFDDSEHPNQQKQWSPKVLCLLSLLILLIGGAGMSSLVYGLWVVKPDEEPQKIIPIEARSMSKEEIELVRSKEAILELRKVVAGYLQASSVEAKLAFVRHPERVQPFMEDWYQSRAHSMKVAELESMTTMVPKTIFGKSFWKIELPSDGLFKKQLWVESLEDGSFKVDWETDVFYNPWNWDRFLAEKPTVPVSLRVYASWNDLYVYQHRDDEKYQSFRLENKDSDQLVTAYMERDKKGCRDMLALMQSNAKNPADLRDEMGLPFLLTLHFDESPEGKKNLVIDKLESPSWLIFD</sequence>
<evidence type="ECO:0000313" key="3">
    <source>
        <dbReference type="Proteomes" id="UP000557872"/>
    </source>
</evidence>
<evidence type="ECO:0000313" key="2">
    <source>
        <dbReference type="EMBL" id="NWK54717.1"/>
    </source>
</evidence>
<evidence type="ECO:0000256" key="1">
    <source>
        <dbReference type="SAM" id="Phobius"/>
    </source>
</evidence>
<keyword evidence="1" id="KW-1133">Transmembrane helix</keyword>
<feature type="transmembrane region" description="Helical" evidence="1">
    <location>
        <begin position="56"/>
        <end position="80"/>
    </location>
</feature>
<gene>
    <name evidence="2" type="ORF">HW115_03785</name>
</gene>
<proteinExistence type="predicted"/>